<dbReference type="InterPro" id="IPR000013">
    <property type="entry name" value="Peptidase_M7"/>
</dbReference>
<evidence type="ECO:0000256" key="5">
    <source>
        <dbReference type="ARBA" id="ARBA00022723"/>
    </source>
</evidence>
<name>A0A918GTH0_9PSEU</name>
<reference evidence="10" key="2">
    <citation type="submission" date="2020-09" db="EMBL/GenBank/DDBJ databases">
        <authorList>
            <person name="Sun Q."/>
            <person name="Ohkuma M."/>
        </authorList>
    </citation>
    <scope>NUCLEOTIDE SEQUENCE</scope>
    <source>
        <strain evidence="10">JCM 3276</strain>
    </source>
</reference>
<dbReference type="EMBL" id="BMRB01000014">
    <property type="protein sequence ID" value="GGS61078.1"/>
    <property type="molecule type" value="Genomic_DNA"/>
</dbReference>
<evidence type="ECO:0000256" key="6">
    <source>
        <dbReference type="ARBA" id="ARBA00023049"/>
    </source>
</evidence>
<dbReference type="GO" id="GO:0004222">
    <property type="term" value="F:metalloendopeptidase activity"/>
    <property type="evidence" value="ECO:0007669"/>
    <property type="project" value="InterPro"/>
</dbReference>
<evidence type="ECO:0000313" key="11">
    <source>
        <dbReference type="Proteomes" id="UP000660680"/>
    </source>
</evidence>
<evidence type="ECO:0000256" key="2">
    <source>
        <dbReference type="ARBA" id="ARBA00006571"/>
    </source>
</evidence>
<dbReference type="Pfam" id="PF02031">
    <property type="entry name" value="Peptidase_M7"/>
    <property type="match status" value="1"/>
</dbReference>
<organism evidence="10 11">
    <name type="scientific">Actinokineospora fastidiosa</name>
    <dbReference type="NCBI Taxonomy" id="1816"/>
    <lineage>
        <taxon>Bacteria</taxon>
        <taxon>Bacillati</taxon>
        <taxon>Actinomycetota</taxon>
        <taxon>Actinomycetes</taxon>
        <taxon>Pseudonocardiales</taxon>
        <taxon>Pseudonocardiaceae</taxon>
        <taxon>Actinokineospora</taxon>
    </lineage>
</organism>
<dbReference type="SUPFAM" id="SSF55486">
    <property type="entry name" value="Metalloproteases ('zincins'), catalytic domain"/>
    <property type="match status" value="1"/>
</dbReference>
<reference evidence="10" key="1">
    <citation type="journal article" date="2014" name="Int. J. Syst. Evol. Microbiol.">
        <title>Complete genome sequence of Corynebacterium casei LMG S-19264T (=DSM 44701T), isolated from a smear-ripened cheese.</title>
        <authorList>
            <consortium name="US DOE Joint Genome Institute (JGI-PGF)"/>
            <person name="Walter F."/>
            <person name="Albersmeier A."/>
            <person name="Kalinowski J."/>
            <person name="Ruckert C."/>
        </authorList>
    </citation>
    <scope>NUCLEOTIDE SEQUENCE</scope>
    <source>
        <strain evidence="10">JCM 3276</strain>
    </source>
</reference>
<dbReference type="InterPro" id="IPR006026">
    <property type="entry name" value="Peptidase_Metallo"/>
</dbReference>
<comment type="similarity">
    <text evidence="2">Belongs to the peptidase M7 family.</text>
</comment>
<dbReference type="Gene3D" id="3.40.390.10">
    <property type="entry name" value="Collagenase (Catalytic Domain)"/>
    <property type="match status" value="1"/>
</dbReference>
<keyword evidence="6" id="KW-0482">Metalloprotease</keyword>
<dbReference type="RefSeq" id="WP_189214461.1">
    <property type="nucleotide sequence ID" value="NZ_BMRB01000014.1"/>
</dbReference>
<feature type="domain" description="Peptidase metallopeptidase" evidence="9">
    <location>
        <begin position="30"/>
        <end position="174"/>
    </location>
</feature>
<dbReference type="GO" id="GO:0006508">
    <property type="term" value="P:proteolysis"/>
    <property type="evidence" value="ECO:0007669"/>
    <property type="project" value="InterPro"/>
</dbReference>
<dbReference type="GO" id="GO:0008270">
    <property type="term" value="F:zinc ion binding"/>
    <property type="evidence" value="ECO:0007669"/>
    <property type="project" value="InterPro"/>
</dbReference>
<evidence type="ECO:0000313" key="10">
    <source>
        <dbReference type="EMBL" id="GGS61078.1"/>
    </source>
</evidence>
<keyword evidence="8" id="KW-0732">Signal</keyword>
<feature type="signal peptide" evidence="8">
    <location>
        <begin position="1"/>
        <end position="30"/>
    </location>
</feature>
<evidence type="ECO:0000259" key="9">
    <source>
        <dbReference type="SMART" id="SM00235"/>
    </source>
</evidence>
<dbReference type="InterPro" id="IPR024079">
    <property type="entry name" value="MetalloPept_cat_dom_sf"/>
</dbReference>
<dbReference type="Proteomes" id="UP000660680">
    <property type="component" value="Unassembled WGS sequence"/>
</dbReference>
<gene>
    <name evidence="10" type="ORF">GCM10010171_64950</name>
</gene>
<evidence type="ECO:0000256" key="8">
    <source>
        <dbReference type="SAM" id="SignalP"/>
    </source>
</evidence>
<dbReference type="PRINTS" id="PR00787">
    <property type="entry name" value="NEUTRALPTASE"/>
</dbReference>
<keyword evidence="6" id="KW-0378">Hydrolase</keyword>
<accession>A0A918GTH0</accession>
<comment type="catalytic activity">
    <reaction evidence="1">
        <text>Hydrolyzes proteins with a preference for Tyr or Phe in the P1' position. Has no action on amino-acid p-nitroanilides.</text>
        <dbReference type="EC" id="3.4.24.77"/>
    </reaction>
</comment>
<evidence type="ECO:0000256" key="4">
    <source>
        <dbReference type="ARBA" id="ARBA00019129"/>
    </source>
</evidence>
<evidence type="ECO:0000256" key="7">
    <source>
        <dbReference type="ARBA" id="ARBA00029927"/>
    </source>
</evidence>
<dbReference type="AlphaFoldDB" id="A0A918GTH0"/>
<dbReference type="GO" id="GO:0005576">
    <property type="term" value="C:extracellular region"/>
    <property type="evidence" value="ECO:0007669"/>
    <property type="project" value="InterPro"/>
</dbReference>
<keyword evidence="11" id="KW-1185">Reference proteome</keyword>
<dbReference type="SMART" id="SM00235">
    <property type="entry name" value="ZnMc"/>
    <property type="match status" value="1"/>
</dbReference>
<evidence type="ECO:0000256" key="3">
    <source>
        <dbReference type="ARBA" id="ARBA00012325"/>
    </source>
</evidence>
<comment type="caution">
    <text evidence="10">The sequence shown here is derived from an EMBL/GenBank/DDBJ whole genome shotgun (WGS) entry which is preliminary data.</text>
</comment>
<sequence>MLRRTLALLVTNVALGAALVAGITATPAAAQTLPPSAFATTLTYDDSYAAEFKDEVAAAVQIWNSAVSNVQIVKAQPGQRANIRILADNGWPRATLGPVRSYGSVTVWMGRTAVNQGYNVVRIATHELGHSLGLPDRRTGLCSDLMSGSSAPVSCANAQPSSAERAAVERNYSGWYGTKVDNKPVVITDAAGK</sequence>
<keyword evidence="5" id="KW-0479">Metal-binding</keyword>
<proteinExistence type="inferred from homology"/>
<keyword evidence="6" id="KW-0645">Protease</keyword>
<protein>
    <recommendedName>
        <fullName evidence="4">Extracellular small neutral protease</fullName>
        <ecNumber evidence="3">3.4.24.77</ecNumber>
    </recommendedName>
    <alternativeName>
        <fullName evidence="7">Snapalysin</fullName>
    </alternativeName>
</protein>
<evidence type="ECO:0000256" key="1">
    <source>
        <dbReference type="ARBA" id="ARBA00000612"/>
    </source>
</evidence>
<feature type="chain" id="PRO_5037460240" description="Extracellular small neutral protease" evidence="8">
    <location>
        <begin position="31"/>
        <end position="193"/>
    </location>
</feature>
<dbReference type="EC" id="3.4.24.77" evidence="3"/>